<feature type="compositionally biased region" description="Acidic residues" evidence="1">
    <location>
        <begin position="87"/>
        <end position="97"/>
    </location>
</feature>
<dbReference type="AlphaFoldDB" id="A0A853CCT1"/>
<reference evidence="2 3" key="1">
    <citation type="submission" date="2020-07" db="EMBL/GenBank/DDBJ databases">
        <title>Sequencing the genomes of 1000 actinobacteria strains.</title>
        <authorList>
            <person name="Klenk H.-P."/>
        </authorList>
    </citation>
    <scope>NUCLEOTIDE SEQUENCE [LARGE SCALE GENOMIC DNA]</scope>
    <source>
        <strain evidence="2 3">DSM 104001</strain>
    </source>
</reference>
<dbReference type="RefSeq" id="WP_179714951.1">
    <property type="nucleotide sequence ID" value="NZ_JACBZT010000001.1"/>
</dbReference>
<dbReference type="Pfam" id="PF05534">
    <property type="entry name" value="HicB"/>
    <property type="match status" value="1"/>
</dbReference>
<dbReference type="InterPro" id="IPR013321">
    <property type="entry name" value="Arc_rbn_hlx_hlx"/>
</dbReference>
<dbReference type="GO" id="GO:0006355">
    <property type="term" value="P:regulation of DNA-templated transcription"/>
    <property type="evidence" value="ECO:0007669"/>
    <property type="project" value="InterPro"/>
</dbReference>
<gene>
    <name evidence="2" type="ORF">GGQ55_000486</name>
</gene>
<comment type="caution">
    <text evidence="2">The sequence shown here is derived from an EMBL/GenBank/DDBJ whole genome shotgun (WGS) entry which is preliminary data.</text>
</comment>
<protein>
    <recommendedName>
        <fullName evidence="4">HicB family protein</fullName>
    </recommendedName>
</protein>
<dbReference type="EMBL" id="JACBZT010000001">
    <property type="protein sequence ID" value="NYJ04208.1"/>
    <property type="molecule type" value="Genomic_DNA"/>
</dbReference>
<sequence length="162" mass="16930">MDLSDYVDALRNSLTSAAAAAGEQARETARLLADTMEPAVRLTVTNALSDMAAEVTAALEGGLVDIRLRGRDPEVVVVPPVPHEPVEEPDLEDDDADEEGAVARISLRLPEPLKARAEAAAAASGVSLNAWLVRAVSSAVRAPNTPPSSGRGPRRISGFARS</sequence>
<dbReference type="Proteomes" id="UP000541969">
    <property type="component" value="Unassembled WGS sequence"/>
</dbReference>
<dbReference type="Gene3D" id="1.10.1220.10">
    <property type="entry name" value="Met repressor-like"/>
    <property type="match status" value="1"/>
</dbReference>
<evidence type="ECO:0000313" key="2">
    <source>
        <dbReference type="EMBL" id="NYJ04208.1"/>
    </source>
</evidence>
<keyword evidence="3" id="KW-1185">Reference proteome</keyword>
<dbReference type="SUPFAM" id="SSF47598">
    <property type="entry name" value="Ribbon-helix-helix"/>
    <property type="match status" value="1"/>
</dbReference>
<feature type="region of interest" description="Disordered" evidence="1">
    <location>
        <begin position="139"/>
        <end position="162"/>
    </location>
</feature>
<dbReference type="InterPro" id="IPR008651">
    <property type="entry name" value="Uncharacterised_HicB"/>
</dbReference>
<organism evidence="2 3">
    <name type="scientific">Petropleomorpha daqingensis</name>
    <dbReference type="NCBI Taxonomy" id="2026353"/>
    <lineage>
        <taxon>Bacteria</taxon>
        <taxon>Bacillati</taxon>
        <taxon>Actinomycetota</taxon>
        <taxon>Actinomycetes</taxon>
        <taxon>Geodermatophilales</taxon>
        <taxon>Geodermatophilaceae</taxon>
        <taxon>Petropleomorpha</taxon>
    </lineage>
</organism>
<proteinExistence type="predicted"/>
<name>A0A853CCT1_9ACTN</name>
<dbReference type="InterPro" id="IPR010985">
    <property type="entry name" value="Ribbon_hlx_hlx"/>
</dbReference>
<feature type="region of interest" description="Disordered" evidence="1">
    <location>
        <begin position="77"/>
        <end position="97"/>
    </location>
</feature>
<evidence type="ECO:0000313" key="3">
    <source>
        <dbReference type="Proteomes" id="UP000541969"/>
    </source>
</evidence>
<evidence type="ECO:0000256" key="1">
    <source>
        <dbReference type="SAM" id="MobiDB-lite"/>
    </source>
</evidence>
<evidence type="ECO:0008006" key="4">
    <source>
        <dbReference type="Google" id="ProtNLM"/>
    </source>
</evidence>
<accession>A0A853CCT1</accession>